<evidence type="ECO:0000313" key="2">
    <source>
        <dbReference type="EMBL" id="KAF9324213.1"/>
    </source>
</evidence>
<protein>
    <recommendedName>
        <fullName evidence="4">F-box domain-containing protein</fullName>
    </recommendedName>
</protein>
<evidence type="ECO:0000313" key="3">
    <source>
        <dbReference type="Proteomes" id="UP000696485"/>
    </source>
</evidence>
<sequence length="325" mass="36040">MALFHGLPPEIIQHIASFMSFRTLVLVYKSFPKIHRPLLRQILDHSLALMILTLEICQQQDIELLPGAVHSQVPAHSAEETTLTTQWRATNFDLAQWTVEFQLEEKLGLQMAAKRRHEILQQQELPHPTSVPSSSSKSGLCSPGSSSPPQKRAHMAPEDIEHMIWKARSRPRISTEGAAAGGAGSGTGSSEEEVMQSLLMEDTPQEAFDNNFFHCNGSDYPPTLASASVSFKANRNSPAPWVSQRIELGPHSSSDSESSPIRSESPKTICALERIAAFQQNRVLQRSLAKMACRNELNKTQFLPMPVVLETSDLGQKRVEAPFQL</sequence>
<feature type="compositionally biased region" description="Low complexity" evidence="1">
    <location>
        <begin position="126"/>
        <end position="149"/>
    </location>
</feature>
<evidence type="ECO:0000256" key="1">
    <source>
        <dbReference type="SAM" id="MobiDB-lite"/>
    </source>
</evidence>
<feature type="region of interest" description="Disordered" evidence="1">
    <location>
        <begin position="245"/>
        <end position="265"/>
    </location>
</feature>
<dbReference type="AlphaFoldDB" id="A0A9P5SB19"/>
<accession>A0A9P5SB19</accession>
<feature type="region of interest" description="Disordered" evidence="1">
    <location>
        <begin position="175"/>
        <end position="195"/>
    </location>
</feature>
<evidence type="ECO:0008006" key="4">
    <source>
        <dbReference type="Google" id="ProtNLM"/>
    </source>
</evidence>
<comment type="caution">
    <text evidence="2">The sequence shown here is derived from an EMBL/GenBank/DDBJ whole genome shotgun (WGS) entry which is preliminary data.</text>
</comment>
<organism evidence="2 3">
    <name type="scientific">Podila minutissima</name>
    <dbReference type="NCBI Taxonomy" id="64525"/>
    <lineage>
        <taxon>Eukaryota</taxon>
        <taxon>Fungi</taxon>
        <taxon>Fungi incertae sedis</taxon>
        <taxon>Mucoromycota</taxon>
        <taxon>Mortierellomycotina</taxon>
        <taxon>Mortierellomycetes</taxon>
        <taxon>Mortierellales</taxon>
        <taxon>Mortierellaceae</taxon>
        <taxon>Podila</taxon>
    </lineage>
</organism>
<proteinExistence type="predicted"/>
<feature type="compositionally biased region" description="Low complexity" evidence="1">
    <location>
        <begin position="252"/>
        <end position="263"/>
    </location>
</feature>
<name>A0A9P5SB19_9FUNG</name>
<keyword evidence="3" id="KW-1185">Reference proteome</keyword>
<gene>
    <name evidence="2" type="ORF">BG006_000765</name>
</gene>
<dbReference type="Proteomes" id="UP000696485">
    <property type="component" value="Unassembled WGS sequence"/>
</dbReference>
<feature type="region of interest" description="Disordered" evidence="1">
    <location>
        <begin position="123"/>
        <end position="155"/>
    </location>
</feature>
<dbReference type="EMBL" id="JAAAUY010001130">
    <property type="protein sequence ID" value="KAF9324213.1"/>
    <property type="molecule type" value="Genomic_DNA"/>
</dbReference>
<reference evidence="2" key="1">
    <citation type="journal article" date="2020" name="Fungal Divers.">
        <title>Resolving the Mortierellaceae phylogeny through synthesis of multi-gene phylogenetics and phylogenomics.</title>
        <authorList>
            <person name="Vandepol N."/>
            <person name="Liber J."/>
            <person name="Desiro A."/>
            <person name="Na H."/>
            <person name="Kennedy M."/>
            <person name="Barry K."/>
            <person name="Grigoriev I.V."/>
            <person name="Miller A.N."/>
            <person name="O'Donnell K."/>
            <person name="Stajich J.E."/>
            <person name="Bonito G."/>
        </authorList>
    </citation>
    <scope>NUCLEOTIDE SEQUENCE</scope>
    <source>
        <strain evidence="2">NVP1</strain>
    </source>
</reference>